<evidence type="ECO:0000256" key="2">
    <source>
        <dbReference type="SAM" id="MobiDB-lite"/>
    </source>
</evidence>
<feature type="compositionally biased region" description="Acidic residues" evidence="2">
    <location>
        <begin position="35"/>
        <end position="51"/>
    </location>
</feature>
<keyword evidence="5" id="KW-1185">Reference proteome</keyword>
<dbReference type="InterPro" id="IPR052579">
    <property type="entry name" value="Zinc_finger_SWIM"/>
</dbReference>
<evidence type="ECO:0000256" key="1">
    <source>
        <dbReference type="PROSITE-ProRule" id="PRU00325"/>
    </source>
</evidence>
<evidence type="ECO:0000313" key="4">
    <source>
        <dbReference type="EMBL" id="OWZ03011.1"/>
    </source>
</evidence>
<protein>
    <recommendedName>
        <fullName evidence="3">SWIM-type domain-containing protein</fullName>
    </recommendedName>
</protein>
<dbReference type="EMBL" id="NBNE01005785">
    <property type="protein sequence ID" value="OWZ03011.1"/>
    <property type="molecule type" value="Genomic_DNA"/>
</dbReference>
<organism evidence="4 5">
    <name type="scientific">Phytophthora megakarya</name>
    <dbReference type="NCBI Taxonomy" id="4795"/>
    <lineage>
        <taxon>Eukaryota</taxon>
        <taxon>Sar</taxon>
        <taxon>Stramenopiles</taxon>
        <taxon>Oomycota</taxon>
        <taxon>Peronosporomycetes</taxon>
        <taxon>Peronosporales</taxon>
        <taxon>Peronosporaceae</taxon>
        <taxon>Phytophthora</taxon>
    </lineage>
</organism>
<feature type="compositionally biased region" description="Polar residues" evidence="2">
    <location>
        <begin position="21"/>
        <end position="34"/>
    </location>
</feature>
<keyword evidence="1" id="KW-0862">Zinc</keyword>
<feature type="region of interest" description="Disordered" evidence="2">
    <location>
        <begin position="1"/>
        <end position="61"/>
    </location>
</feature>
<keyword evidence="1" id="KW-0863">Zinc-finger</keyword>
<reference evidence="5" key="1">
    <citation type="submission" date="2017-03" db="EMBL/GenBank/DDBJ databases">
        <title>Phytopthora megakarya and P. palmivora, two closely related causual agents of cacao black pod achieved similar genome size and gene model numbers by different mechanisms.</title>
        <authorList>
            <person name="Ali S."/>
            <person name="Shao J."/>
            <person name="Larry D.J."/>
            <person name="Kronmiller B."/>
            <person name="Shen D."/>
            <person name="Strem M.D."/>
            <person name="Melnick R.L."/>
            <person name="Guiltinan M.J."/>
            <person name="Tyler B.M."/>
            <person name="Meinhardt L.W."/>
            <person name="Bailey B.A."/>
        </authorList>
    </citation>
    <scope>NUCLEOTIDE SEQUENCE [LARGE SCALE GENOMIC DNA]</scope>
    <source>
        <strain evidence="5">zdho120</strain>
    </source>
</reference>
<feature type="domain" description="SWIM-type" evidence="3">
    <location>
        <begin position="585"/>
        <end position="617"/>
    </location>
</feature>
<dbReference type="Pfam" id="PF21056">
    <property type="entry name" value="ZSWIM1-3_RNaseH-like"/>
    <property type="match status" value="1"/>
</dbReference>
<dbReference type="GO" id="GO:0008270">
    <property type="term" value="F:zinc ion binding"/>
    <property type="evidence" value="ECO:0007669"/>
    <property type="project" value="UniProtKB-KW"/>
</dbReference>
<dbReference type="PANTHER" id="PTHR31569">
    <property type="entry name" value="SWIM-TYPE DOMAIN-CONTAINING PROTEIN"/>
    <property type="match status" value="1"/>
</dbReference>
<dbReference type="PANTHER" id="PTHR31569:SF4">
    <property type="entry name" value="SWIM-TYPE DOMAIN-CONTAINING PROTEIN"/>
    <property type="match status" value="1"/>
</dbReference>
<evidence type="ECO:0000313" key="5">
    <source>
        <dbReference type="Proteomes" id="UP000198211"/>
    </source>
</evidence>
<keyword evidence="1" id="KW-0479">Metal-binding</keyword>
<dbReference type="STRING" id="4795.A0A225VBX1"/>
<sequence length="658" mass="74804">MESAGARKTAAPPPATEAGSGDSSSDLPCHQTISSDEEWVESAEEWVDSAEDSSIRTNNKVAQRNNRIAATKSKQPKVPEDWVNYGKTFYKARGKGKRKRQQSRMIDCNAQINACVQALADTNPPVFKLRITSCRLEHSHPLSEHTFNNYPHIRTAYEPEVADTLTYLAKAGAKKKRIIQFIHENSKCKPIAHDIHKFVLRLKKQGHTAPTSAKRVKLWMKEFTQEAGNVGGIFVGSANSKTKHMREIFDRFPEVVMIDATHGANSSKYKIFSIMAHDSFGKGQFVQHAVVQNERNPTLLTSLEEFKRNNPAWTRIKCILIDKDFGKISVLTTAFPNATLLLCQFHVLKYLREQIASKDYGFTSWEKEQLDGIVNLLVYTRNEREFLKIRAYMRHIMLLGSGSTRELGVGSGELGVGSGELGVGSGDDRPTQSDEPTHAFEVYFSKNWDNCLKMWCAFERQNACTLGNNTNNRLEASWKQLKELVNQDMHVDECIVAIMYYRTQEENRFIDAIHNLSIIHNPKYDMEIKFLSKLVSEHACELIYEQYTYATTQGSYKFHEAVPGVYVIQFGLDEDNALDEPSCEYSVTKSTWVCSCLFMASRLLPCRHVFYIRKVLGFENIIPTQMLDSRWLLSSLRSKPERELPAVSGDPLRIEQVL</sequence>
<dbReference type="InterPro" id="IPR007527">
    <property type="entry name" value="Znf_SWIM"/>
</dbReference>
<comment type="caution">
    <text evidence="4">The sequence shown here is derived from an EMBL/GenBank/DDBJ whole genome shotgun (WGS) entry which is preliminary data.</text>
</comment>
<dbReference type="AlphaFoldDB" id="A0A225VBX1"/>
<dbReference type="PROSITE" id="PS50966">
    <property type="entry name" value="ZF_SWIM"/>
    <property type="match status" value="1"/>
</dbReference>
<dbReference type="OrthoDB" id="125488at2759"/>
<gene>
    <name evidence="4" type="ORF">PHMEG_00025328</name>
</gene>
<proteinExistence type="predicted"/>
<accession>A0A225VBX1</accession>
<dbReference type="Proteomes" id="UP000198211">
    <property type="component" value="Unassembled WGS sequence"/>
</dbReference>
<name>A0A225VBX1_9STRA</name>
<dbReference type="InterPro" id="IPR048324">
    <property type="entry name" value="ZSWIM1-3_RNaseH-like"/>
</dbReference>
<evidence type="ECO:0000259" key="3">
    <source>
        <dbReference type="PROSITE" id="PS50966"/>
    </source>
</evidence>